<dbReference type="SUPFAM" id="SSF56349">
    <property type="entry name" value="DNA breaking-rejoining enzymes"/>
    <property type="match status" value="1"/>
</dbReference>
<evidence type="ECO:0000313" key="4">
    <source>
        <dbReference type="Proteomes" id="UP000719412"/>
    </source>
</evidence>
<sequence>MCITDIEDKGDLLLIHIPFTKTHKKRSFTMLSTGSGINPINLYRKYINLRPKKFSTMRLFLCYRSGKCTVQPVGSFGKMPELIATFLKLENSKMYTGHAFRRSAATLLSDCGADVRTLKRFGGWKSDTVVEGYVEDSLQNKIGIAKKILGNESSSSTSIVNHEITIVEQNKEAGFNADKEIYFNNTNYSKLSEMEILAQPLSLPFIIENLNTSPTACSDIAILVALSFVWTFKETTRGSFNLTCYTGAPTRARTVKRASFVKTVSEKAVVLKHQVELVREVALRRKEALRKSETARGHSLEENRRPSARREVGLGRRARSKEIRGHKRQCDVRKSRDESGTIRYVTGLSVGTKILPNRSWKVVLKLSTRRHTPHHTIHKVSSNKKIPDSRHVALKIQKKNMSEDFPDKIECSRRSRARARLRASKRGNFVGNQRFLKRGCFQCATGAGEPVEEDRIGWETVLEEFQPYVAADKGFLHEGHRPYASTDHFRHPVGPASSPRIPPENRTSHRTVPGRETRVQEQLLSGKEGSRGGRTPRTFRRYGRRDTPAAEEGLGGPSSSSLFQGLFLDFKPQARSEQQRLLRLFEEVPTDIEYDDEEDSSEEDYVEERLEKSETEQELDSEEEVEEQNENVSKRAKWMRDTYYLGKYKETK</sequence>
<reference evidence="3" key="1">
    <citation type="journal article" date="2020" name="J Insects Food Feed">
        <title>The yellow mealworm (Tenebrio molitor) genome: a resource for the emerging insects as food and feed industry.</title>
        <authorList>
            <person name="Eriksson T."/>
            <person name="Andere A."/>
            <person name="Kelstrup H."/>
            <person name="Emery V."/>
            <person name="Picard C."/>
        </authorList>
    </citation>
    <scope>NUCLEOTIDE SEQUENCE</scope>
    <source>
        <strain evidence="3">Stoneville</strain>
        <tissue evidence="3">Whole head</tissue>
    </source>
</reference>
<dbReference type="AlphaFoldDB" id="A0A8J6LMD8"/>
<protein>
    <recommendedName>
        <fullName evidence="5">Tyr recombinase domain-containing protein</fullName>
    </recommendedName>
</protein>
<dbReference type="Gene3D" id="1.10.443.10">
    <property type="entry name" value="Intergrase catalytic core"/>
    <property type="match status" value="1"/>
</dbReference>
<keyword evidence="1" id="KW-0233">DNA recombination</keyword>
<proteinExistence type="predicted"/>
<dbReference type="Proteomes" id="UP000719412">
    <property type="component" value="Unassembled WGS sequence"/>
</dbReference>
<dbReference type="InterPro" id="IPR011010">
    <property type="entry name" value="DNA_brk_join_enz"/>
</dbReference>
<dbReference type="EMBL" id="JABDTM020018378">
    <property type="protein sequence ID" value="KAH0818076.1"/>
    <property type="molecule type" value="Genomic_DNA"/>
</dbReference>
<accession>A0A8J6LMD8</accession>
<feature type="compositionally biased region" description="Acidic residues" evidence="2">
    <location>
        <begin position="590"/>
        <end position="606"/>
    </location>
</feature>
<feature type="region of interest" description="Disordered" evidence="2">
    <location>
        <begin position="590"/>
        <end position="633"/>
    </location>
</feature>
<name>A0A8J6LMD8_TENMO</name>
<evidence type="ECO:0008006" key="5">
    <source>
        <dbReference type="Google" id="ProtNLM"/>
    </source>
</evidence>
<organism evidence="3 4">
    <name type="scientific">Tenebrio molitor</name>
    <name type="common">Yellow mealworm beetle</name>
    <dbReference type="NCBI Taxonomy" id="7067"/>
    <lineage>
        <taxon>Eukaryota</taxon>
        <taxon>Metazoa</taxon>
        <taxon>Ecdysozoa</taxon>
        <taxon>Arthropoda</taxon>
        <taxon>Hexapoda</taxon>
        <taxon>Insecta</taxon>
        <taxon>Pterygota</taxon>
        <taxon>Neoptera</taxon>
        <taxon>Endopterygota</taxon>
        <taxon>Coleoptera</taxon>
        <taxon>Polyphaga</taxon>
        <taxon>Cucujiformia</taxon>
        <taxon>Tenebrionidae</taxon>
        <taxon>Tenebrio</taxon>
    </lineage>
</organism>
<feature type="compositionally biased region" description="Acidic residues" evidence="2">
    <location>
        <begin position="616"/>
        <end position="629"/>
    </location>
</feature>
<feature type="region of interest" description="Disordered" evidence="2">
    <location>
        <begin position="292"/>
        <end position="334"/>
    </location>
</feature>
<gene>
    <name evidence="3" type="ORF">GEV33_004715</name>
</gene>
<comment type="caution">
    <text evidence="3">The sequence shown here is derived from an EMBL/GenBank/DDBJ whole genome shotgun (WGS) entry which is preliminary data.</text>
</comment>
<dbReference type="InterPro" id="IPR013762">
    <property type="entry name" value="Integrase-like_cat_sf"/>
</dbReference>
<dbReference type="GO" id="GO:0006310">
    <property type="term" value="P:DNA recombination"/>
    <property type="evidence" value="ECO:0007669"/>
    <property type="project" value="UniProtKB-KW"/>
</dbReference>
<keyword evidence="4" id="KW-1185">Reference proteome</keyword>
<dbReference type="GO" id="GO:0015074">
    <property type="term" value="P:DNA integration"/>
    <property type="evidence" value="ECO:0007669"/>
    <property type="project" value="InterPro"/>
</dbReference>
<feature type="region of interest" description="Disordered" evidence="2">
    <location>
        <begin position="479"/>
        <end position="558"/>
    </location>
</feature>
<dbReference type="GO" id="GO:0003677">
    <property type="term" value="F:DNA binding"/>
    <property type="evidence" value="ECO:0007669"/>
    <property type="project" value="InterPro"/>
</dbReference>
<reference evidence="3" key="2">
    <citation type="submission" date="2021-08" db="EMBL/GenBank/DDBJ databases">
        <authorList>
            <person name="Eriksson T."/>
        </authorList>
    </citation>
    <scope>NUCLEOTIDE SEQUENCE</scope>
    <source>
        <strain evidence="3">Stoneville</strain>
        <tissue evidence="3">Whole head</tissue>
    </source>
</reference>
<evidence type="ECO:0000256" key="1">
    <source>
        <dbReference type="ARBA" id="ARBA00023172"/>
    </source>
</evidence>
<evidence type="ECO:0000256" key="2">
    <source>
        <dbReference type="SAM" id="MobiDB-lite"/>
    </source>
</evidence>
<evidence type="ECO:0000313" key="3">
    <source>
        <dbReference type="EMBL" id="KAH0818076.1"/>
    </source>
</evidence>